<protein>
    <recommendedName>
        <fullName evidence="1">non-specific serine/threonine protein kinase</fullName>
        <ecNumber evidence="1">2.7.11.1</ecNumber>
    </recommendedName>
</protein>
<reference evidence="13" key="1">
    <citation type="journal article" date="2018" name="Algal Res.">
        <title>Characterization of plant carbon substrate utilization by Auxenochlorella protothecoides.</title>
        <authorList>
            <person name="Vogler B.W."/>
            <person name="Starkenburg S.R."/>
            <person name="Sudasinghe N."/>
            <person name="Schambach J.Y."/>
            <person name="Rollin J.A."/>
            <person name="Pattathil S."/>
            <person name="Barry A.N."/>
        </authorList>
    </citation>
    <scope>NUCLEOTIDE SEQUENCE [LARGE SCALE GENOMIC DNA]</scope>
    <source>
        <strain evidence="13">UTEX 25</strain>
    </source>
</reference>
<evidence type="ECO:0000256" key="4">
    <source>
        <dbReference type="ARBA" id="ARBA00022741"/>
    </source>
</evidence>
<dbReference type="EMBL" id="QOKY01000172">
    <property type="protein sequence ID" value="RMZ54796.1"/>
    <property type="molecule type" value="Genomic_DNA"/>
</dbReference>
<feature type="region of interest" description="Disordered" evidence="10">
    <location>
        <begin position="1016"/>
        <end position="1053"/>
    </location>
</feature>
<evidence type="ECO:0000256" key="5">
    <source>
        <dbReference type="ARBA" id="ARBA00022777"/>
    </source>
</evidence>
<dbReference type="PROSITE" id="PS00107">
    <property type="entry name" value="PROTEIN_KINASE_ATP"/>
    <property type="match status" value="1"/>
</dbReference>
<dbReference type="EC" id="2.7.11.1" evidence="1"/>
<evidence type="ECO:0000256" key="6">
    <source>
        <dbReference type="ARBA" id="ARBA00022840"/>
    </source>
</evidence>
<feature type="region of interest" description="Disordered" evidence="10">
    <location>
        <begin position="554"/>
        <end position="594"/>
    </location>
</feature>
<organism evidence="12 13">
    <name type="scientific">Auxenochlorella protothecoides</name>
    <name type="common">Green microalga</name>
    <name type="synonym">Chlorella protothecoides</name>
    <dbReference type="NCBI Taxonomy" id="3075"/>
    <lineage>
        <taxon>Eukaryota</taxon>
        <taxon>Viridiplantae</taxon>
        <taxon>Chlorophyta</taxon>
        <taxon>core chlorophytes</taxon>
        <taxon>Trebouxiophyceae</taxon>
        <taxon>Chlorellales</taxon>
        <taxon>Chlorellaceae</taxon>
        <taxon>Auxenochlorella</taxon>
    </lineage>
</organism>
<evidence type="ECO:0000256" key="10">
    <source>
        <dbReference type="SAM" id="MobiDB-lite"/>
    </source>
</evidence>
<proteinExistence type="predicted"/>
<keyword evidence="5" id="KW-0418">Kinase</keyword>
<keyword evidence="4 9" id="KW-0547">Nucleotide-binding</keyword>
<evidence type="ECO:0000256" key="8">
    <source>
        <dbReference type="ARBA" id="ARBA00048679"/>
    </source>
</evidence>
<keyword evidence="3" id="KW-0808">Transferase</keyword>
<sequence>RNLRPLSDPSWFKVGMMQRELRRSVILTRELPVGGLLANGKYEILETLGSGSSGITYKCKDLETQKEVAVKALSLRSLRSWKQLDLFEREAAALKGLRHPGIPQYLGYCEEDTPDDRRFLLIQELAPGKSLAELVRSGWSPSEEQVLRVAREVLAVLAYLADRRPAVVHRDVSPSNIVAQRGDADGRLSLVDFGGVQAVAAGAGEDSDGLGSGFLPGSTVVGTYGFMAPEQFAGGASPASDLYGLGATLLFLLTGRAPVASDRMRVSTRATAMSPRLRALVEGLLEPMAEDRLSVEEAQEILEGGRARAVGARKRDDAEAGRPAGSRVQVTRRGPRLEIDIPPPGFSGDSLPSAAFALAWNAFVAFWTVSALAGGGILFALFSLPFWAAGLKLSRAALAGQFLRERLQIGLKKWNVKQQLALFRGGQPQWDGSGVKEVGGRSSDLSRAGLVVAGYVNGQPQTQLVLQEGTRKVVLGEGLGLEEQEWLSRLINTHLAANRELRGEEPLPEPRPRGRRGWMADMEERMATFSEDLSSTFNQGRSFLVDVEDRAQREAQRAQRAARQAQRGAEEGARRARGEAEAAGRAARRFGKDLGPRVSPTGTIDVDFDVLDDELAGVLLLCGLAALAPTPARASLYDPHVPTMYDPAFRTWFEGWYVRITTAQPEGEGGDDGTGPVLPSSLGLIVGTMPRGRLGWNISLASLLVQQGSRALQTFESTGVQLSVTGAGGQTVVRDPEPHTPPDFSVVADDGTALLHMRGEQCALHVTLGGLTMDARCTGPPLRWGPNDESPEGGISGLPTQLVGLHWFVYSLGTPVAWSLRNDSSGETVTGAGLAHFEKNWGGTFPPGWAWAQGLDLAPGRDPSRPRAAVALAGGQLPTPVLPGRLVPDAWLLGVRSPGGREWDFRPQDPTSFTAEADPCNATLRLTAHSPWTGQTAVVTARAPPGLFGHVTCPMAEGFEPGTAVEAYRASLTVELYEGTPGWWRGDRELVEVVEIEGAALEFGGDRMCGAGMARARGSAAGGGRPRSRTRLGTRRPSEGLVPRPPKTHAYRA</sequence>
<evidence type="ECO:0000256" key="3">
    <source>
        <dbReference type="ARBA" id="ARBA00022679"/>
    </source>
</evidence>
<dbReference type="GO" id="GO:0004674">
    <property type="term" value="F:protein serine/threonine kinase activity"/>
    <property type="evidence" value="ECO:0007669"/>
    <property type="project" value="UniProtKB-KW"/>
</dbReference>
<feature type="compositionally biased region" description="Low complexity" evidence="10">
    <location>
        <begin position="558"/>
        <end position="567"/>
    </location>
</feature>
<dbReference type="InterPro" id="IPR011009">
    <property type="entry name" value="Kinase-like_dom_sf"/>
</dbReference>
<name>A0A3M7L041_AUXPR</name>
<evidence type="ECO:0000256" key="7">
    <source>
        <dbReference type="ARBA" id="ARBA00047899"/>
    </source>
</evidence>
<evidence type="ECO:0000259" key="11">
    <source>
        <dbReference type="PROSITE" id="PS50011"/>
    </source>
</evidence>
<dbReference type="Pfam" id="PF00069">
    <property type="entry name" value="Pkinase"/>
    <property type="match status" value="1"/>
</dbReference>
<dbReference type="Gene3D" id="1.10.510.10">
    <property type="entry name" value="Transferase(Phosphotransferase) domain 1"/>
    <property type="match status" value="1"/>
</dbReference>
<dbReference type="InterPro" id="IPR017441">
    <property type="entry name" value="Protein_kinase_ATP_BS"/>
</dbReference>
<comment type="catalytic activity">
    <reaction evidence="8">
        <text>L-seryl-[protein] + ATP = O-phospho-L-seryl-[protein] + ADP + H(+)</text>
        <dbReference type="Rhea" id="RHEA:17989"/>
        <dbReference type="Rhea" id="RHEA-COMP:9863"/>
        <dbReference type="Rhea" id="RHEA-COMP:11604"/>
        <dbReference type="ChEBI" id="CHEBI:15378"/>
        <dbReference type="ChEBI" id="CHEBI:29999"/>
        <dbReference type="ChEBI" id="CHEBI:30616"/>
        <dbReference type="ChEBI" id="CHEBI:83421"/>
        <dbReference type="ChEBI" id="CHEBI:456216"/>
        <dbReference type="EC" id="2.7.11.1"/>
    </reaction>
</comment>
<dbReference type="Proteomes" id="UP000279271">
    <property type="component" value="Unassembled WGS sequence"/>
</dbReference>
<dbReference type="SUPFAM" id="SSF56112">
    <property type="entry name" value="Protein kinase-like (PK-like)"/>
    <property type="match status" value="1"/>
</dbReference>
<dbReference type="PROSITE" id="PS50011">
    <property type="entry name" value="PROTEIN_KINASE_DOM"/>
    <property type="match status" value="1"/>
</dbReference>
<keyword evidence="6 9" id="KW-0067">ATP-binding</keyword>
<dbReference type="AlphaFoldDB" id="A0A3M7L041"/>
<feature type="domain" description="Protein kinase" evidence="11">
    <location>
        <begin position="42"/>
        <end position="302"/>
    </location>
</feature>
<accession>A0A3M7L041</accession>
<evidence type="ECO:0000313" key="13">
    <source>
        <dbReference type="Proteomes" id="UP000279271"/>
    </source>
</evidence>
<dbReference type="CDD" id="cd14014">
    <property type="entry name" value="STKc_PknB_like"/>
    <property type="match status" value="1"/>
</dbReference>
<evidence type="ECO:0000256" key="2">
    <source>
        <dbReference type="ARBA" id="ARBA00022527"/>
    </source>
</evidence>
<evidence type="ECO:0000256" key="9">
    <source>
        <dbReference type="PROSITE-ProRule" id="PRU10141"/>
    </source>
</evidence>
<dbReference type="InterPro" id="IPR000719">
    <property type="entry name" value="Prot_kinase_dom"/>
</dbReference>
<gene>
    <name evidence="12" type="ORF">APUTEX25_000313</name>
</gene>
<keyword evidence="2" id="KW-0723">Serine/threonine-protein kinase</keyword>
<evidence type="ECO:0000256" key="1">
    <source>
        <dbReference type="ARBA" id="ARBA00012513"/>
    </source>
</evidence>
<comment type="caution">
    <text evidence="12">The sequence shown here is derived from an EMBL/GenBank/DDBJ whole genome shotgun (WGS) entry which is preliminary data.</text>
</comment>
<dbReference type="PANTHER" id="PTHR24363">
    <property type="entry name" value="SERINE/THREONINE PROTEIN KINASE"/>
    <property type="match status" value="1"/>
</dbReference>
<feature type="binding site" evidence="9">
    <location>
        <position position="71"/>
    </location>
    <ligand>
        <name>ATP</name>
        <dbReference type="ChEBI" id="CHEBI:30616"/>
    </ligand>
</feature>
<evidence type="ECO:0000313" key="12">
    <source>
        <dbReference type="EMBL" id="RMZ54796.1"/>
    </source>
</evidence>
<feature type="non-terminal residue" evidence="12">
    <location>
        <position position="1"/>
    </location>
</feature>
<dbReference type="GO" id="GO:0005524">
    <property type="term" value="F:ATP binding"/>
    <property type="evidence" value="ECO:0007669"/>
    <property type="project" value="UniProtKB-UniRule"/>
</dbReference>
<feature type="compositionally biased region" description="Basic and acidic residues" evidence="10">
    <location>
        <begin position="568"/>
        <end position="582"/>
    </location>
</feature>
<comment type="catalytic activity">
    <reaction evidence="7">
        <text>L-threonyl-[protein] + ATP = O-phospho-L-threonyl-[protein] + ADP + H(+)</text>
        <dbReference type="Rhea" id="RHEA:46608"/>
        <dbReference type="Rhea" id="RHEA-COMP:11060"/>
        <dbReference type="Rhea" id="RHEA-COMP:11605"/>
        <dbReference type="ChEBI" id="CHEBI:15378"/>
        <dbReference type="ChEBI" id="CHEBI:30013"/>
        <dbReference type="ChEBI" id="CHEBI:30616"/>
        <dbReference type="ChEBI" id="CHEBI:61977"/>
        <dbReference type="ChEBI" id="CHEBI:456216"/>
        <dbReference type="EC" id="2.7.11.1"/>
    </reaction>
</comment>
<dbReference type="PANTHER" id="PTHR24363:SF0">
    <property type="entry name" value="SERINE_THREONINE KINASE LIKE DOMAIN CONTAINING 1"/>
    <property type="match status" value="1"/>
</dbReference>